<dbReference type="OrthoDB" id="6515318at2759"/>
<dbReference type="EMBL" id="BGPR01055599">
    <property type="protein sequence ID" value="GBO32144.1"/>
    <property type="molecule type" value="Genomic_DNA"/>
</dbReference>
<gene>
    <name evidence="1" type="ORF">AVEN_97410_1</name>
</gene>
<protein>
    <recommendedName>
        <fullName evidence="3">RNase H type-1 domain-containing protein</fullName>
    </recommendedName>
</protein>
<evidence type="ECO:0000313" key="2">
    <source>
        <dbReference type="Proteomes" id="UP000499080"/>
    </source>
</evidence>
<evidence type="ECO:0000313" key="1">
    <source>
        <dbReference type="EMBL" id="GBO32144.1"/>
    </source>
</evidence>
<name>A0A4Y2W6F3_ARAVE</name>
<evidence type="ECO:0008006" key="3">
    <source>
        <dbReference type="Google" id="ProtNLM"/>
    </source>
</evidence>
<reference evidence="1 2" key="1">
    <citation type="journal article" date="2019" name="Sci. Rep.">
        <title>Orb-weaving spider Araneus ventricosus genome elucidates the spidroin gene catalogue.</title>
        <authorList>
            <person name="Kono N."/>
            <person name="Nakamura H."/>
            <person name="Ohtoshi R."/>
            <person name="Moran D.A.P."/>
            <person name="Shinohara A."/>
            <person name="Yoshida Y."/>
            <person name="Fujiwara M."/>
            <person name="Mori M."/>
            <person name="Tomita M."/>
            <person name="Arakawa K."/>
        </authorList>
    </citation>
    <scope>NUCLEOTIDE SEQUENCE [LARGE SCALE GENOMIC DNA]</scope>
</reference>
<organism evidence="1 2">
    <name type="scientific">Araneus ventricosus</name>
    <name type="common">Orbweaver spider</name>
    <name type="synonym">Epeira ventricosa</name>
    <dbReference type="NCBI Taxonomy" id="182803"/>
    <lineage>
        <taxon>Eukaryota</taxon>
        <taxon>Metazoa</taxon>
        <taxon>Ecdysozoa</taxon>
        <taxon>Arthropoda</taxon>
        <taxon>Chelicerata</taxon>
        <taxon>Arachnida</taxon>
        <taxon>Araneae</taxon>
        <taxon>Araneomorphae</taxon>
        <taxon>Entelegynae</taxon>
        <taxon>Araneoidea</taxon>
        <taxon>Araneidae</taxon>
        <taxon>Araneus</taxon>
    </lineage>
</organism>
<dbReference type="Proteomes" id="UP000499080">
    <property type="component" value="Unassembled WGS sequence"/>
</dbReference>
<accession>A0A4Y2W6F3</accession>
<keyword evidence="2" id="KW-1185">Reference proteome</keyword>
<comment type="caution">
    <text evidence="1">The sequence shown here is derived from an EMBL/GenBank/DDBJ whole genome shotgun (WGS) entry which is preliminary data.</text>
</comment>
<sequence length="142" mass="16524">MEDKTGSAFCVMEEDTTKYEWIAQLSSFNTVFQAELLAIQEACLWASKTNQQIKGLIKFVFFIFDRVSNDSSCLRSLRYHYPGILCEIQDPIPCDYSYPYKKIDDTCNNPHISRFGMVNQCFERFIPAFVKVQKRESTTVFP</sequence>
<dbReference type="AlphaFoldDB" id="A0A4Y2W6F3"/>
<proteinExistence type="predicted"/>
<dbReference type="InterPro" id="IPR019791">
    <property type="entry name" value="Haem_peroxidase_animal"/>
</dbReference>
<dbReference type="PROSITE" id="PS50292">
    <property type="entry name" value="PEROXIDASE_3"/>
    <property type="match status" value="1"/>
</dbReference>